<feature type="chain" id="PRO_5038548420" description="PepSY domain-containing protein" evidence="1">
    <location>
        <begin position="26"/>
        <end position="224"/>
    </location>
</feature>
<accession>A0A9D1ZXL6</accession>
<feature type="signal peptide" evidence="1">
    <location>
        <begin position="1"/>
        <end position="25"/>
    </location>
</feature>
<comment type="caution">
    <text evidence="2">The sequence shown here is derived from an EMBL/GenBank/DDBJ whole genome shotgun (WGS) entry which is preliminary data.</text>
</comment>
<dbReference type="EMBL" id="DXCQ01000074">
    <property type="protein sequence ID" value="HIY97675.1"/>
    <property type="molecule type" value="Genomic_DNA"/>
</dbReference>
<protein>
    <recommendedName>
        <fullName evidence="4">PepSY domain-containing protein</fullName>
    </recommendedName>
</protein>
<sequence length="224" mass="24362">MKKFLLTAFAAIAIAAAFLFGGCSAGVNLTDYVSEYRSDIYIGTQGEYSVFASYTEREYPYNADGNAGEMSRVFEVALTAPDNTRTYSVRYTVGGTEYTSELSFDSVQMIHSCSQSIAPPSETAIEFTVTCADSEDEPVVISAASVKSEGMLSLHDLLQKVQAAESERFAALTSGSTFCGELYVRLLYDNERCFFYVGLIDRSGKTYSMLADASTGEIIATRGE</sequence>
<evidence type="ECO:0008006" key="4">
    <source>
        <dbReference type="Google" id="ProtNLM"/>
    </source>
</evidence>
<evidence type="ECO:0000313" key="3">
    <source>
        <dbReference type="Proteomes" id="UP000886750"/>
    </source>
</evidence>
<dbReference type="Proteomes" id="UP000886750">
    <property type="component" value="Unassembled WGS sequence"/>
</dbReference>
<evidence type="ECO:0000313" key="2">
    <source>
        <dbReference type="EMBL" id="HIY97675.1"/>
    </source>
</evidence>
<organism evidence="2 3">
    <name type="scientific">Candidatus Borkfalkia excrementigallinarum</name>
    <dbReference type="NCBI Taxonomy" id="2838506"/>
    <lineage>
        <taxon>Bacteria</taxon>
        <taxon>Bacillati</taxon>
        <taxon>Bacillota</taxon>
        <taxon>Clostridia</taxon>
        <taxon>Christensenellales</taxon>
        <taxon>Christensenellaceae</taxon>
        <taxon>Candidatus Borkfalkia</taxon>
    </lineage>
</organism>
<reference evidence="2" key="1">
    <citation type="journal article" date="2021" name="PeerJ">
        <title>Extensive microbial diversity within the chicken gut microbiome revealed by metagenomics and culture.</title>
        <authorList>
            <person name="Gilroy R."/>
            <person name="Ravi A."/>
            <person name="Getino M."/>
            <person name="Pursley I."/>
            <person name="Horton D.L."/>
            <person name="Alikhan N.F."/>
            <person name="Baker D."/>
            <person name="Gharbi K."/>
            <person name="Hall N."/>
            <person name="Watson M."/>
            <person name="Adriaenssens E.M."/>
            <person name="Foster-Nyarko E."/>
            <person name="Jarju S."/>
            <person name="Secka A."/>
            <person name="Antonio M."/>
            <person name="Oren A."/>
            <person name="Chaudhuri R.R."/>
            <person name="La Ragione R."/>
            <person name="Hildebrand F."/>
            <person name="Pallen M.J."/>
        </authorList>
    </citation>
    <scope>NUCLEOTIDE SEQUENCE</scope>
    <source>
        <strain evidence="2">1345</strain>
    </source>
</reference>
<reference evidence="2" key="2">
    <citation type="submission" date="2021-04" db="EMBL/GenBank/DDBJ databases">
        <authorList>
            <person name="Gilroy R."/>
        </authorList>
    </citation>
    <scope>NUCLEOTIDE SEQUENCE</scope>
    <source>
        <strain evidence="2">1345</strain>
    </source>
</reference>
<keyword evidence="1" id="KW-0732">Signal</keyword>
<gene>
    <name evidence="2" type="ORF">H9729_08290</name>
</gene>
<dbReference type="AlphaFoldDB" id="A0A9D1ZXL6"/>
<evidence type="ECO:0000256" key="1">
    <source>
        <dbReference type="SAM" id="SignalP"/>
    </source>
</evidence>
<dbReference type="PROSITE" id="PS51257">
    <property type="entry name" value="PROKAR_LIPOPROTEIN"/>
    <property type="match status" value="1"/>
</dbReference>
<proteinExistence type="predicted"/>
<name>A0A9D1ZXL6_9FIRM</name>